<sequence>MSSESEPAYQREDDPLTTADDNRVKPTPLPKAQLFGVFLIQTAEPITSTVIYPFINQFVRETGITGGDETKTGYYAGIIESAFYFAESLTCVPWGYMSDKYGRRPILLCAPVGLALSMLIFGSSTTFWPLVVSRCFQGIFNGNVGVAKSIIAEMTDSTNRADAYAFMPTLWTIGITVGPILGGLLSNPAKRWPNTWGQISYLQTHPYFLPCLTAALVALMAFGVAFVTLKETLPSKVAQERLLEHQNAASSDSESLLLNYGDSCDYGTNHYHVENSTESGIVDPSEPVTPANGNDNTLRAAFTRPVLKVLLNIAFLTFCDMCHYVLVPLMYSTPVEYGGLGLDPFRIGVALGAFGFITSLVQAKVLGGLIRKYGSRTVYRASFPCLLGCFAMYPILKLLAQRGQGVDGVVVACIIVQLGFQTPFSMAYGAAQVILIESVPEGGPIGTVNGVAQMIGSGLRSIAPTFASSLFSISLQKGLAGGNMVYYLLLALTLVWMEQRMYFHDQILKYAGQAPVIKHRAGRS</sequence>
<dbReference type="PANTHER" id="PTHR23504">
    <property type="entry name" value="MAJOR FACILITATOR SUPERFAMILY DOMAIN-CONTAINING PROTEIN 10"/>
    <property type="match status" value="1"/>
</dbReference>
<keyword evidence="3 7" id="KW-0812">Transmembrane</keyword>
<dbReference type="AlphaFoldDB" id="A0A067TFW8"/>
<accession>A0A067TFW8</accession>
<dbReference type="Pfam" id="PF07690">
    <property type="entry name" value="MFS_1"/>
    <property type="match status" value="1"/>
</dbReference>
<protein>
    <recommendedName>
        <fullName evidence="8">Major facilitator superfamily (MFS) profile domain-containing protein</fullName>
    </recommendedName>
</protein>
<evidence type="ECO:0000313" key="10">
    <source>
        <dbReference type="Proteomes" id="UP000027222"/>
    </source>
</evidence>
<evidence type="ECO:0000256" key="3">
    <source>
        <dbReference type="ARBA" id="ARBA00022692"/>
    </source>
</evidence>
<dbReference type="EMBL" id="KL142374">
    <property type="protein sequence ID" value="KDR78804.1"/>
    <property type="molecule type" value="Genomic_DNA"/>
</dbReference>
<proteinExistence type="predicted"/>
<dbReference type="HOGENOM" id="CLU_001265_54_6_1"/>
<feature type="transmembrane region" description="Helical" evidence="7">
    <location>
        <begin position="347"/>
        <end position="366"/>
    </location>
</feature>
<name>A0A067TFW8_GALM3</name>
<feature type="transmembrane region" description="Helical" evidence="7">
    <location>
        <begin position="163"/>
        <end position="187"/>
    </location>
</feature>
<dbReference type="GO" id="GO:0016020">
    <property type="term" value="C:membrane"/>
    <property type="evidence" value="ECO:0007669"/>
    <property type="project" value="UniProtKB-SubCell"/>
</dbReference>
<organism evidence="9 10">
    <name type="scientific">Galerina marginata (strain CBS 339.88)</name>
    <dbReference type="NCBI Taxonomy" id="685588"/>
    <lineage>
        <taxon>Eukaryota</taxon>
        <taxon>Fungi</taxon>
        <taxon>Dikarya</taxon>
        <taxon>Basidiomycota</taxon>
        <taxon>Agaricomycotina</taxon>
        <taxon>Agaricomycetes</taxon>
        <taxon>Agaricomycetidae</taxon>
        <taxon>Agaricales</taxon>
        <taxon>Agaricineae</taxon>
        <taxon>Strophariaceae</taxon>
        <taxon>Galerina</taxon>
    </lineage>
</organism>
<dbReference type="Proteomes" id="UP000027222">
    <property type="component" value="Unassembled WGS sequence"/>
</dbReference>
<dbReference type="InterPro" id="IPR020846">
    <property type="entry name" value="MFS_dom"/>
</dbReference>
<evidence type="ECO:0000256" key="7">
    <source>
        <dbReference type="SAM" id="Phobius"/>
    </source>
</evidence>
<feature type="transmembrane region" description="Helical" evidence="7">
    <location>
        <begin position="207"/>
        <end position="229"/>
    </location>
</feature>
<dbReference type="Gene3D" id="1.20.1250.20">
    <property type="entry name" value="MFS general substrate transporter like domains"/>
    <property type="match status" value="1"/>
</dbReference>
<gene>
    <name evidence="9" type="ORF">GALMADRAFT_224047</name>
</gene>
<dbReference type="PROSITE" id="PS50850">
    <property type="entry name" value="MFS"/>
    <property type="match status" value="1"/>
</dbReference>
<feature type="domain" description="Major facilitator superfamily (MFS) profile" evidence="8">
    <location>
        <begin position="33"/>
        <end position="500"/>
    </location>
</feature>
<feature type="region of interest" description="Disordered" evidence="6">
    <location>
        <begin position="1"/>
        <end position="25"/>
    </location>
</feature>
<dbReference type="CDD" id="cd17330">
    <property type="entry name" value="MFS_SLC46_TetA_like"/>
    <property type="match status" value="1"/>
</dbReference>
<feature type="transmembrane region" description="Helical" evidence="7">
    <location>
        <begin position="309"/>
        <end position="327"/>
    </location>
</feature>
<evidence type="ECO:0000259" key="8">
    <source>
        <dbReference type="PROSITE" id="PS50850"/>
    </source>
</evidence>
<dbReference type="InterPro" id="IPR011701">
    <property type="entry name" value="MFS"/>
</dbReference>
<reference evidence="10" key="1">
    <citation type="journal article" date="2014" name="Proc. Natl. Acad. Sci. U.S.A.">
        <title>Extensive sampling of basidiomycete genomes demonstrates inadequacy of the white-rot/brown-rot paradigm for wood decay fungi.</title>
        <authorList>
            <person name="Riley R."/>
            <person name="Salamov A.A."/>
            <person name="Brown D.W."/>
            <person name="Nagy L.G."/>
            <person name="Floudas D."/>
            <person name="Held B.W."/>
            <person name="Levasseur A."/>
            <person name="Lombard V."/>
            <person name="Morin E."/>
            <person name="Otillar R."/>
            <person name="Lindquist E.A."/>
            <person name="Sun H."/>
            <person name="LaButti K.M."/>
            <person name="Schmutz J."/>
            <person name="Jabbour D."/>
            <person name="Luo H."/>
            <person name="Baker S.E."/>
            <person name="Pisabarro A.G."/>
            <person name="Walton J.D."/>
            <person name="Blanchette R.A."/>
            <person name="Henrissat B."/>
            <person name="Martin F."/>
            <person name="Cullen D."/>
            <person name="Hibbett D.S."/>
            <person name="Grigoriev I.V."/>
        </authorList>
    </citation>
    <scope>NUCLEOTIDE SEQUENCE [LARGE SCALE GENOMIC DNA]</scope>
    <source>
        <strain evidence="10">CBS 339.88</strain>
    </source>
</reference>
<feature type="transmembrane region" description="Helical" evidence="7">
    <location>
        <begin position="378"/>
        <end position="396"/>
    </location>
</feature>
<dbReference type="InterPro" id="IPR001958">
    <property type="entry name" value="Tet-R_TetA/multi-R_MdtG-like"/>
</dbReference>
<feature type="transmembrane region" description="Helical" evidence="7">
    <location>
        <begin position="478"/>
        <end position="497"/>
    </location>
</feature>
<keyword evidence="5 7" id="KW-0472">Membrane</keyword>
<feature type="compositionally biased region" description="Basic and acidic residues" evidence="6">
    <location>
        <begin position="9"/>
        <end position="24"/>
    </location>
</feature>
<evidence type="ECO:0000256" key="4">
    <source>
        <dbReference type="ARBA" id="ARBA00022989"/>
    </source>
</evidence>
<comment type="subcellular location">
    <subcellularLocation>
        <location evidence="1">Membrane</location>
        <topology evidence="1">Multi-pass membrane protein</topology>
    </subcellularLocation>
</comment>
<keyword evidence="10" id="KW-1185">Reference proteome</keyword>
<dbReference type="PRINTS" id="PR01035">
    <property type="entry name" value="TCRTETA"/>
</dbReference>
<evidence type="ECO:0000313" key="9">
    <source>
        <dbReference type="EMBL" id="KDR78804.1"/>
    </source>
</evidence>
<dbReference type="SUPFAM" id="SSF103473">
    <property type="entry name" value="MFS general substrate transporter"/>
    <property type="match status" value="1"/>
</dbReference>
<dbReference type="GO" id="GO:0022857">
    <property type="term" value="F:transmembrane transporter activity"/>
    <property type="evidence" value="ECO:0007669"/>
    <property type="project" value="InterPro"/>
</dbReference>
<evidence type="ECO:0000256" key="1">
    <source>
        <dbReference type="ARBA" id="ARBA00004141"/>
    </source>
</evidence>
<feature type="transmembrane region" description="Helical" evidence="7">
    <location>
        <begin position="106"/>
        <end position="125"/>
    </location>
</feature>
<dbReference type="OrthoDB" id="419616at2759"/>
<evidence type="ECO:0000256" key="5">
    <source>
        <dbReference type="ARBA" id="ARBA00023136"/>
    </source>
</evidence>
<dbReference type="PANTHER" id="PTHR23504:SF15">
    <property type="entry name" value="MAJOR FACILITATOR SUPERFAMILY (MFS) PROFILE DOMAIN-CONTAINING PROTEIN"/>
    <property type="match status" value="1"/>
</dbReference>
<evidence type="ECO:0000256" key="6">
    <source>
        <dbReference type="SAM" id="MobiDB-lite"/>
    </source>
</evidence>
<keyword evidence="4 7" id="KW-1133">Transmembrane helix</keyword>
<dbReference type="InterPro" id="IPR036259">
    <property type="entry name" value="MFS_trans_sf"/>
</dbReference>
<keyword evidence="2" id="KW-0813">Transport</keyword>
<evidence type="ECO:0000256" key="2">
    <source>
        <dbReference type="ARBA" id="ARBA00022448"/>
    </source>
</evidence>